<accession>A0A165N569</accession>
<sequence>MFWLRRQYLGKTRRTGWKRSQLLRQIQLYGPARDLDRSRCALIPVYSALSYKRTPFLRLIDHYTSATRGPSCHLTPKSCSRGLRLERNTGVARSPSVAVLATRGPQVSPRHSREECTFVWMWLSFSTVRRARNETLNMSLQRAPCCGLSLPDTPSASCRCVRAHSLEIVTIAGSCDRGGNGECISSAALP</sequence>
<name>A0A165N569_9AGAM</name>
<evidence type="ECO:0000313" key="2">
    <source>
        <dbReference type="Proteomes" id="UP000076761"/>
    </source>
</evidence>
<reference evidence="1 2" key="1">
    <citation type="journal article" date="2016" name="Mol. Biol. Evol.">
        <title>Comparative Genomics of Early-Diverging Mushroom-Forming Fungi Provides Insights into the Origins of Lignocellulose Decay Capabilities.</title>
        <authorList>
            <person name="Nagy L.G."/>
            <person name="Riley R."/>
            <person name="Tritt A."/>
            <person name="Adam C."/>
            <person name="Daum C."/>
            <person name="Floudas D."/>
            <person name="Sun H."/>
            <person name="Yadav J.S."/>
            <person name="Pangilinan J."/>
            <person name="Larsson K.H."/>
            <person name="Matsuura K."/>
            <person name="Barry K."/>
            <person name="Labutti K."/>
            <person name="Kuo R."/>
            <person name="Ohm R.A."/>
            <person name="Bhattacharya S.S."/>
            <person name="Shirouzu T."/>
            <person name="Yoshinaga Y."/>
            <person name="Martin F.M."/>
            <person name="Grigoriev I.V."/>
            <person name="Hibbett D.S."/>
        </authorList>
    </citation>
    <scope>NUCLEOTIDE SEQUENCE [LARGE SCALE GENOMIC DNA]</scope>
    <source>
        <strain evidence="1 2">HHB14362 ss-1</strain>
    </source>
</reference>
<dbReference type="Proteomes" id="UP000076761">
    <property type="component" value="Unassembled WGS sequence"/>
</dbReference>
<dbReference type="InParanoid" id="A0A165N569"/>
<evidence type="ECO:0000313" key="1">
    <source>
        <dbReference type="EMBL" id="KZT19194.1"/>
    </source>
</evidence>
<gene>
    <name evidence="1" type="ORF">NEOLEDRAFT_986697</name>
</gene>
<dbReference type="EMBL" id="KV425647">
    <property type="protein sequence ID" value="KZT19194.1"/>
    <property type="molecule type" value="Genomic_DNA"/>
</dbReference>
<protein>
    <submittedName>
        <fullName evidence="1">Uncharacterized protein</fullName>
    </submittedName>
</protein>
<dbReference type="AlphaFoldDB" id="A0A165N569"/>
<keyword evidence="2" id="KW-1185">Reference proteome</keyword>
<organism evidence="1 2">
    <name type="scientific">Neolentinus lepideus HHB14362 ss-1</name>
    <dbReference type="NCBI Taxonomy" id="1314782"/>
    <lineage>
        <taxon>Eukaryota</taxon>
        <taxon>Fungi</taxon>
        <taxon>Dikarya</taxon>
        <taxon>Basidiomycota</taxon>
        <taxon>Agaricomycotina</taxon>
        <taxon>Agaricomycetes</taxon>
        <taxon>Gloeophyllales</taxon>
        <taxon>Gloeophyllaceae</taxon>
        <taxon>Neolentinus</taxon>
    </lineage>
</organism>
<proteinExistence type="predicted"/>